<name>A0A5E4LQY4_9ARCH</name>
<evidence type="ECO:0000256" key="4">
    <source>
        <dbReference type="ARBA" id="ARBA00022723"/>
    </source>
</evidence>
<sequence>MEYTISTLGSHSALDVSEGAKKEGFRSLVVAQRGREKVYLGPYKTRKRGKKEIGVIDELLLLGKFNEILTPGNREFMKKRNCIFVPNRSFAVYVGYEGIEKEFDIPVFGNKYLLRAEERDVPKNQYYLMEKAGVRTPKQFKSPKDINKLSIVKVSEAKRTYERAFFLARNFEEYTERSEALIKSGKTTREQLQKAKIEEYIVGAQFNLNFFYSPVHEELELLGVDTRRQTNLDGYLRMPADVQLDLLKMQQPSTIEVGHIACTLRESLLEQVYEVGENFVRAVQKEYKNGIIGPFALQGAFVEEEGEKFVCFDVSLRMPGSPGTRFTPYSEYMFRESISFGRRIAMEIKDAQKAKMMDKITT</sequence>
<feature type="domain" description="IMP biosynthesis enzyme PurP C-terminal" evidence="11">
    <location>
        <begin position="173"/>
        <end position="362"/>
    </location>
</feature>
<evidence type="ECO:0000259" key="11">
    <source>
        <dbReference type="Pfam" id="PF06973"/>
    </source>
</evidence>
<keyword evidence="9" id="KW-0464">Manganese</keyword>
<dbReference type="GO" id="GO:0016879">
    <property type="term" value="F:ligase activity, forming carbon-nitrogen bonds"/>
    <property type="evidence" value="ECO:0007669"/>
    <property type="project" value="InterPro"/>
</dbReference>
<comment type="cofactor">
    <cofactor evidence="1">
        <name>Mn(2+)</name>
        <dbReference type="ChEBI" id="CHEBI:29035"/>
    </cofactor>
</comment>
<dbReference type="Gene3D" id="3.30.470.20">
    <property type="entry name" value="ATP-grasp fold, B domain"/>
    <property type="match status" value="1"/>
</dbReference>
<evidence type="ECO:0000313" key="12">
    <source>
        <dbReference type="EMBL" id="VVC04370.1"/>
    </source>
</evidence>
<dbReference type="Pfam" id="PF06849">
    <property type="entry name" value="DUF1246"/>
    <property type="match status" value="1"/>
</dbReference>
<keyword evidence="4" id="KW-0479">Metal-binding</keyword>
<keyword evidence="5" id="KW-0547">Nucleotide-binding</keyword>
<evidence type="ECO:0000256" key="6">
    <source>
        <dbReference type="ARBA" id="ARBA00022755"/>
    </source>
</evidence>
<comment type="cofactor">
    <cofactor evidence="2">
        <name>Mg(2+)</name>
        <dbReference type="ChEBI" id="CHEBI:18420"/>
    </cofactor>
</comment>
<evidence type="ECO:0000256" key="9">
    <source>
        <dbReference type="ARBA" id="ARBA00023211"/>
    </source>
</evidence>
<evidence type="ECO:0000256" key="1">
    <source>
        <dbReference type="ARBA" id="ARBA00001936"/>
    </source>
</evidence>
<protein>
    <submittedName>
        <fullName evidence="12">5-formaminoimidazole-4-carboxamide-1-(Beta)-D-rib ofuranosyl 5'-monophosphate synthetase</fullName>
        <ecNumber evidence="12">6.3.4.23</ecNumber>
    </submittedName>
</protein>
<evidence type="ECO:0000256" key="8">
    <source>
        <dbReference type="ARBA" id="ARBA00022842"/>
    </source>
</evidence>
<organism evidence="12 13">
    <name type="scientific">Candidatus Bilamarchaeum dharawalense</name>
    <dbReference type="NCBI Taxonomy" id="2885759"/>
    <lineage>
        <taxon>Archaea</taxon>
        <taxon>Candidatus Micrarchaeota</taxon>
        <taxon>Candidatus Micrarchaeia</taxon>
        <taxon>Candidatus Anstonellales</taxon>
        <taxon>Candidatus Bilamarchaeaceae</taxon>
        <taxon>Candidatus Bilamarchaeum</taxon>
    </lineage>
</organism>
<keyword evidence="3 12" id="KW-0436">Ligase</keyword>
<evidence type="ECO:0000256" key="2">
    <source>
        <dbReference type="ARBA" id="ARBA00001946"/>
    </source>
</evidence>
<dbReference type="PIRSF" id="PIRSF004602">
    <property type="entry name" value="ATPgrasp_PurP"/>
    <property type="match status" value="1"/>
</dbReference>
<dbReference type="InterPro" id="IPR010672">
    <property type="entry name" value="IMP_biosynth_PurP_N"/>
</dbReference>
<dbReference type="SUPFAM" id="SSF56059">
    <property type="entry name" value="Glutathione synthetase ATP-binding domain-like"/>
    <property type="match status" value="1"/>
</dbReference>
<dbReference type="Gene3D" id="3.30.1490.20">
    <property type="entry name" value="ATP-grasp fold, A domain"/>
    <property type="match status" value="1"/>
</dbReference>
<keyword evidence="8" id="KW-0460">Magnesium</keyword>
<proteinExistence type="predicted"/>
<dbReference type="InterPro" id="IPR016185">
    <property type="entry name" value="PreATP-grasp_dom_sf"/>
</dbReference>
<dbReference type="AlphaFoldDB" id="A0A5E4LQY4"/>
<dbReference type="GO" id="GO:0000287">
    <property type="term" value="F:magnesium ion binding"/>
    <property type="evidence" value="ECO:0007669"/>
    <property type="project" value="InterPro"/>
</dbReference>
<keyword evidence="7" id="KW-0067">ATP-binding</keyword>
<evidence type="ECO:0000256" key="7">
    <source>
        <dbReference type="ARBA" id="ARBA00022840"/>
    </source>
</evidence>
<comment type="caution">
    <text evidence="12">The sequence shown here is derived from an EMBL/GenBank/DDBJ whole genome shotgun (WGS) entry which is preliminary data.</text>
</comment>
<dbReference type="InterPro" id="IPR023656">
    <property type="entry name" value="IMP_biosynth_PurP"/>
</dbReference>
<evidence type="ECO:0000259" key="10">
    <source>
        <dbReference type="Pfam" id="PF06849"/>
    </source>
</evidence>
<dbReference type="Gene3D" id="3.40.50.20">
    <property type="match status" value="1"/>
</dbReference>
<dbReference type="SUPFAM" id="SSF52440">
    <property type="entry name" value="PreATP-grasp domain"/>
    <property type="match status" value="1"/>
</dbReference>
<feature type="domain" description="IMP biosynthesis enzyme PurP N-terminal" evidence="10">
    <location>
        <begin position="5"/>
        <end position="140"/>
    </location>
</feature>
<gene>
    <name evidence="12" type="primary">purP_1</name>
    <name evidence="12" type="ORF">LFW2832_00904</name>
</gene>
<accession>A0A5E4LQY4</accession>
<dbReference type="EC" id="6.3.4.23" evidence="12"/>
<dbReference type="GO" id="GO:0006188">
    <property type="term" value="P:IMP biosynthetic process"/>
    <property type="evidence" value="ECO:0007669"/>
    <property type="project" value="InterPro"/>
</dbReference>
<evidence type="ECO:0000256" key="5">
    <source>
        <dbReference type="ARBA" id="ARBA00022741"/>
    </source>
</evidence>
<dbReference type="InterPro" id="IPR013815">
    <property type="entry name" value="ATP_grasp_subdomain_1"/>
</dbReference>
<dbReference type="GO" id="GO:0005524">
    <property type="term" value="F:ATP binding"/>
    <property type="evidence" value="ECO:0007669"/>
    <property type="project" value="UniProtKB-KW"/>
</dbReference>
<dbReference type="InterPro" id="IPR009720">
    <property type="entry name" value="IMP_biosynth_PurP_C"/>
</dbReference>
<dbReference type="PANTHER" id="PTHR38147">
    <property type="entry name" value="5-FORMAMINOIMIDAZOLE-4-CARBOXAMIDE-1-(BETA)-D-RIBOFURANOSYL 5'-MONOPHOSPHATE SYNTHETASE-RELATED"/>
    <property type="match status" value="1"/>
</dbReference>
<dbReference type="PANTHER" id="PTHR38147:SF1">
    <property type="entry name" value="5-FORMAMINOIMIDAZOLE-4-CARBOXAMIDE-1-(BETA)-D-RIBOFURANOSYL 5'-MONOPHOSPHATE SYNTHETASE"/>
    <property type="match status" value="1"/>
</dbReference>
<evidence type="ECO:0000313" key="13">
    <source>
        <dbReference type="Proteomes" id="UP000789941"/>
    </source>
</evidence>
<dbReference type="Pfam" id="PF06973">
    <property type="entry name" value="DUF1297"/>
    <property type="match status" value="1"/>
</dbReference>
<dbReference type="Proteomes" id="UP000789941">
    <property type="component" value="Unassembled WGS sequence"/>
</dbReference>
<keyword evidence="6" id="KW-0658">Purine biosynthesis</keyword>
<reference evidence="12 13" key="1">
    <citation type="submission" date="2019-08" db="EMBL/GenBank/DDBJ databases">
        <authorList>
            <person name="Vazquez-Campos X."/>
        </authorList>
    </citation>
    <scope>NUCLEOTIDE SEQUENCE [LARGE SCALE GENOMIC DNA]</scope>
    <source>
        <strain evidence="12">LFW-283_2</strain>
    </source>
</reference>
<evidence type="ECO:0000256" key="3">
    <source>
        <dbReference type="ARBA" id="ARBA00022598"/>
    </source>
</evidence>
<dbReference type="EMBL" id="CABMJJ010000009">
    <property type="protein sequence ID" value="VVC04370.1"/>
    <property type="molecule type" value="Genomic_DNA"/>
</dbReference>